<dbReference type="Proteomes" id="UP001234297">
    <property type="component" value="Chromosome 3"/>
</dbReference>
<gene>
    <name evidence="1" type="ORF">MRB53_010340</name>
</gene>
<protein>
    <submittedName>
        <fullName evidence="1">Uncharacterized protein</fullName>
    </submittedName>
</protein>
<accession>A0ACC2LSB9</accession>
<name>A0ACC2LSB9_PERAE</name>
<dbReference type="EMBL" id="CM056811">
    <property type="protein sequence ID" value="KAJ8636073.1"/>
    <property type="molecule type" value="Genomic_DNA"/>
</dbReference>
<keyword evidence="2" id="KW-1185">Reference proteome</keyword>
<reference evidence="1 2" key="1">
    <citation type="journal article" date="2022" name="Hortic Res">
        <title>A haplotype resolved chromosomal level avocado genome allows analysis of novel avocado genes.</title>
        <authorList>
            <person name="Nath O."/>
            <person name="Fletcher S.J."/>
            <person name="Hayward A."/>
            <person name="Shaw L.M."/>
            <person name="Masouleh A.K."/>
            <person name="Furtado A."/>
            <person name="Henry R.J."/>
            <person name="Mitter N."/>
        </authorList>
    </citation>
    <scope>NUCLEOTIDE SEQUENCE [LARGE SCALE GENOMIC DNA]</scope>
    <source>
        <strain evidence="2">cv. Hass</strain>
    </source>
</reference>
<sequence length="191" mass="21398">MIRTSTLEAQSSNVTSKLHIDIIRCGADMENNERLVDVQINVLRLNNNGIRNFSNSTVDTLLGNNLIDVQVQDGSNAIGSIRYADNKELHFTTPKTYSNDKRATIAEWKSLKPDSHTSNVVVGIKATISRFSLIKKYVYDLSSIETYPRYIMRLTLTDHMDTANVVLLDNEVAQLLQTSKDELSSLIAHGK</sequence>
<proteinExistence type="predicted"/>
<evidence type="ECO:0000313" key="2">
    <source>
        <dbReference type="Proteomes" id="UP001234297"/>
    </source>
</evidence>
<organism evidence="1 2">
    <name type="scientific">Persea americana</name>
    <name type="common">Avocado</name>
    <dbReference type="NCBI Taxonomy" id="3435"/>
    <lineage>
        <taxon>Eukaryota</taxon>
        <taxon>Viridiplantae</taxon>
        <taxon>Streptophyta</taxon>
        <taxon>Embryophyta</taxon>
        <taxon>Tracheophyta</taxon>
        <taxon>Spermatophyta</taxon>
        <taxon>Magnoliopsida</taxon>
        <taxon>Magnoliidae</taxon>
        <taxon>Laurales</taxon>
        <taxon>Lauraceae</taxon>
        <taxon>Persea</taxon>
    </lineage>
</organism>
<comment type="caution">
    <text evidence="1">The sequence shown here is derived from an EMBL/GenBank/DDBJ whole genome shotgun (WGS) entry which is preliminary data.</text>
</comment>
<evidence type="ECO:0000313" key="1">
    <source>
        <dbReference type="EMBL" id="KAJ8636073.1"/>
    </source>
</evidence>